<evidence type="ECO:0000313" key="1">
    <source>
        <dbReference type="EMBL" id="KMS58797.1"/>
    </source>
</evidence>
<comment type="caution">
    <text evidence="1">The sequence shown here is derived from an EMBL/GenBank/DDBJ whole genome shotgun (WGS) entry which is preliminary data.</text>
</comment>
<dbReference type="Gene3D" id="1.25.40.10">
    <property type="entry name" value="Tetratricopeptide repeat domain"/>
    <property type="match status" value="1"/>
</dbReference>
<proteinExistence type="predicted"/>
<dbReference type="Pfam" id="PF14559">
    <property type="entry name" value="TPR_19"/>
    <property type="match status" value="1"/>
</dbReference>
<reference evidence="1 2" key="1">
    <citation type="journal article" date="2015" name="G3 (Bethesda)">
        <title>Insights into Ongoing Evolution of the Hexachlorocyclohexane Catabolic Pathway from Comparative Genomics of Ten Sphingomonadaceae Strains.</title>
        <authorList>
            <person name="Pearce S.L."/>
            <person name="Oakeshott J.G."/>
            <person name="Pandey G."/>
        </authorList>
    </citation>
    <scope>NUCLEOTIDE SEQUENCE [LARGE SCALE GENOMIC DNA]</scope>
    <source>
        <strain evidence="1 2">LL01</strain>
    </source>
</reference>
<protein>
    <recommendedName>
        <fullName evidence="3">Tetratricopeptide repeat protein</fullName>
    </recommendedName>
</protein>
<dbReference type="SUPFAM" id="SSF48452">
    <property type="entry name" value="TPR-like"/>
    <property type="match status" value="1"/>
</dbReference>
<sequence length="143" mass="15310">MSGPITGYCPDNFRSVNGGAYNDVSRAQRLIASGNYAQADGVLTNLVGRTSSRQVRFLKGVARLGLGDATGARRYFEQSLYRGRNGYPGAMSGLALAEIRLGNRDAAQDILGKLRNQQEKCGSDCDRAKPLDQAIAVVEKALA</sequence>
<dbReference type="AlphaFoldDB" id="A0A0J7Y543"/>
<dbReference type="Proteomes" id="UP000052232">
    <property type="component" value="Unassembled WGS sequence"/>
</dbReference>
<gene>
    <name evidence="1" type="ORF">V473_07720</name>
</gene>
<name>A0A0J7Y543_9SPHN</name>
<keyword evidence="2" id="KW-1185">Reference proteome</keyword>
<accession>A0A0J7Y543</accession>
<evidence type="ECO:0008006" key="3">
    <source>
        <dbReference type="Google" id="ProtNLM"/>
    </source>
</evidence>
<dbReference type="PATRIC" id="fig|1420583.3.peg.1554"/>
<dbReference type="InterPro" id="IPR011990">
    <property type="entry name" value="TPR-like_helical_dom_sf"/>
</dbReference>
<dbReference type="EMBL" id="JACT01000001">
    <property type="protein sequence ID" value="KMS58797.1"/>
    <property type="molecule type" value="Genomic_DNA"/>
</dbReference>
<organism evidence="1 2">
    <name type="scientific">Sphingobium cupriresistens LL01</name>
    <dbReference type="NCBI Taxonomy" id="1420583"/>
    <lineage>
        <taxon>Bacteria</taxon>
        <taxon>Pseudomonadati</taxon>
        <taxon>Pseudomonadota</taxon>
        <taxon>Alphaproteobacteria</taxon>
        <taxon>Sphingomonadales</taxon>
        <taxon>Sphingomonadaceae</taxon>
        <taxon>Sphingobium</taxon>
    </lineage>
</organism>
<evidence type="ECO:0000313" key="2">
    <source>
        <dbReference type="Proteomes" id="UP000052232"/>
    </source>
</evidence>